<evidence type="ECO:0000256" key="3">
    <source>
        <dbReference type="ARBA" id="ARBA00022741"/>
    </source>
</evidence>
<dbReference type="GO" id="GO:0003676">
    <property type="term" value="F:nucleic acid binding"/>
    <property type="evidence" value="ECO:0007669"/>
    <property type="project" value="InterPro"/>
</dbReference>
<protein>
    <recommendedName>
        <fullName evidence="2">RNA helicase</fullName>
        <ecNumber evidence="2">3.6.4.13</ecNumber>
    </recommendedName>
</protein>
<dbReference type="RefSeq" id="XP_023564486.1">
    <property type="nucleotide sequence ID" value="XM_023708718.1"/>
</dbReference>
<keyword evidence="11" id="KW-1185">Reference proteome</keyword>
<dbReference type="InterPro" id="IPR007529">
    <property type="entry name" value="Znf_HIT"/>
</dbReference>
<evidence type="ECO:0000259" key="8">
    <source>
        <dbReference type="PROSITE" id="PS51192"/>
    </source>
</evidence>
<evidence type="ECO:0000259" key="10">
    <source>
        <dbReference type="PROSITE" id="PS51195"/>
    </source>
</evidence>
<feature type="domain" description="DEAD-box RNA helicase Q" evidence="10">
    <location>
        <begin position="204"/>
        <end position="232"/>
    </location>
</feature>
<dbReference type="PANTHER" id="PTHR47959:SF1">
    <property type="entry name" value="ATP-DEPENDENT RNA HELICASE DBPA"/>
    <property type="match status" value="1"/>
</dbReference>
<keyword evidence="4" id="KW-0378">Hydrolase</keyword>
<keyword evidence="5 12" id="KW-0347">Helicase</keyword>
<dbReference type="SMART" id="SM00487">
    <property type="entry name" value="DEXDc"/>
    <property type="match status" value="1"/>
</dbReference>
<dbReference type="GeneID" id="101559747"/>
<dbReference type="Proteomes" id="UP000515203">
    <property type="component" value="Unplaced"/>
</dbReference>
<evidence type="ECO:0000256" key="4">
    <source>
        <dbReference type="ARBA" id="ARBA00022801"/>
    </source>
</evidence>
<dbReference type="GO" id="GO:0003724">
    <property type="term" value="F:RNA helicase activity"/>
    <property type="evidence" value="ECO:0007669"/>
    <property type="project" value="UniProtKB-EC"/>
</dbReference>
<dbReference type="PROSITE" id="PS51195">
    <property type="entry name" value="Q_MOTIF"/>
    <property type="match status" value="1"/>
</dbReference>
<dbReference type="CDD" id="cd18787">
    <property type="entry name" value="SF2_C_DEAD"/>
    <property type="match status" value="1"/>
</dbReference>
<dbReference type="SUPFAM" id="SSF52540">
    <property type="entry name" value="P-loop containing nucleoside triphosphate hydrolases"/>
    <property type="match status" value="2"/>
</dbReference>
<evidence type="ECO:0000259" key="9">
    <source>
        <dbReference type="PROSITE" id="PS51194"/>
    </source>
</evidence>
<keyword evidence="3" id="KW-0547">Nucleotide-binding</keyword>
<dbReference type="CTD" id="83479"/>
<dbReference type="Pfam" id="PF04438">
    <property type="entry name" value="zf-HIT"/>
    <property type="match status" value="1"/>
</dbReference>
<dbReference type="PROSITE" id="PS51194">
    <property type="entry name" value="HELICASE_CTER"/>
    <property type="match status" value="1"/>
</dbReference>
<name>A0A6P6DWY4_OCTDE</name>
<evidence type="ECO:0000256" key="5">
    <source>
        <dbReference type="ARBA" id="ARBA00022806"/>
    </source>
</evidence>
<evidence type="ECO:0000313" key="12">
    <source>
        <dbReference type="RefSeq" id="XP_023564486.1"/>
    </source>
</evidence>
<organism evidence="11 12">
    <name type="scientific">Octodon degus</name>
    <name type="common">Degu</name>
    <name type="synonym">Sciurus degus</name>
    <dbReference type="NCBI Taxonomy" id="10160"/>
    <lineage>
        <taxon>Eukaryota</taxon>
        <taxon>Metazoa</taxon>
        <taxon>Chordata</taxon>
        <taxon>Craniata</taxon>
        <taxon>Vertebrata</taxon>
        <taxon>Euteleostomi</taxon>
        <taxon>Mammalia</taxon>
        <taxon>Eutheria</taxon>
        <taxon>Euarchontoglires</taxon>
        <taxon>Glires</taxon>
        <taxon>Rodentia</taxon>
        <taxon>Hystricomorpha</taxon>
        <taxon>Octodontidae</taxon>
        <taxon>Octodon</taxon>
    </lineage>
</organism>
<proteinExistence type="inferred from homology"/>
<dbReference type="GO" id="GO:0005524">
    <property type="term" value="F:ATP binding"/>
    <property type="evidence" value="ECO:0007669"/>
    <property type="project" value="UniProtKB-KW"/>
</dbReference>
<dbReference type="PANTHER" id="PTHR47959">
    <property type="entry name" value="ATP-DEPENDENT RNA HELICASE RHLE-RELATED"/>
    <property type="match status" value="1"/>
</dbReference>
<dbReference type="InterPro" id="IPR014001">
    <property type="entry name" value="Helicase_ATP-bd"/>
</dbReference>
<dbReference type="Gene3D" id="3.30.60.220">
    <property type="match status" value="1"/>
</dbReference>
<dbReference type="InterPro" id="IPR011545">
    <property type="entry name" value="DEAD/DEAH_box_helicase_dom"/>
</dbReference>
<dbReference type="GO" id="GO:0016787">
    <property type="term" value="F:hydrolase activity"/>
    <property type="evidence" value="ECO:0007669"/>
    <property type="project" value="UniProtKB-KW"/>
</dbReference>
<feature type="domain" description="Helicase C-terminal" evidence="9">
    <location>
        <begin position="354"/>
        <end position="496"/>
    </location>
</feature>
<sequence>MFVPRSLKIKRNSNEDVRSCVAKKIKPEREDCHLDQDRGIASDALVPERATPPVKASRELGSFPSPAHQVAEVSLVAPEQNEKASPAFEEPVKSFSKTQRWAEPGEPVCVVCGRYGEYICDKTDEDVCSLECKAKHLLQVKGKEEKLNLSSPQNAGSEPGYPLTAFYVYRQHPFISSLQEDQIEHLKQQLGISVQGQEVTRPIIDFEHCDFPEALNHNLKKSGYEVPTPIQMQMIPVGLLGRDILASADTGSGKTAAFLLPVIMRALAESKTPSALILTPTRELAIQIERQAKELMSGLPHMKTVLLVGGLPLPPQLYRLRQHVKVIIATPGRLLDIIKQNAVELSGIKITVVDEDKKLFKPPVLVFVDCKLGADLLSEAVQKITGLKSTAIHSEKSQVERKDILKGLLEGDYEVVVSTGVLGRGLDLVSVMLVVNFDMPSSMDEYVHQIGRVGRLGQNGTAITFINNSSKRLFWDIAKRVKPTGSILPPQLLNSPYLHDQKRKEQQRDKQTQNDLVTGANLMDIIKKHDKSNSQK</sequence>
<dbReference type="AlphaFoldDB" id="A0A6P6DWY4"/>
<dbReference type="GO" id="GO:0005829">
    <property type="term" value="C:cytosol"/>
    <property type="evidence" value="ECO:0007669"/>
    <property type="project" value="TreeGrafter"/>
</dbReference>
<evidence type="ECO:0000256" key="1">
    <source>
        <dbReference type="ARBA" id="ARBA00009718"/>
    </source>
</evidence>
<dbReference type="CDD" id="cd23022">
    <property type="entry name" value="zf-HIT_DDX59"/>
    <property type="match status" value="1"/>
</dbReference>
<comment type="similarity">
    <text evidence="1">Belongs to the DEAD box helicase family. DDX59 subfamily.</text>
</comment>
<dbReference type="InterPro" id="IPR050079">
    <property type="entry name" value="DEAD_box_RNA_helicase"/>
</dbReference>
<keyword evidence="6" id="KW-0067">ATP-binding</keyword>
<dbReference type="InterPro" id="IPR014014">
    <property type="entry name" value="RNA_helicase_DEAD_Q_motif"/>
</dbReference>
<accession>A0A6P6DWY4</accession>
<gene>
    <name evidence="12" type="primary">Ddx59</name>
</gene>
<evidence type="ECO:0000256" key="6">
    <source>
        <dbReference type="ARBA" id="ARBA00022840"/>
    </source>
</evidence>
<dbReference type="Gene3D" id="3.40.50.300">
    <property type="entry name" value="P-loop containing nucleotide triphosphate hydrolases"/>
    <property type="match status" value="2"/>
</dbReference>
<evidence type="ECO:0000313" key="11">
    <source>
        <dbReference type="Proteomes" id="UP000515203"/>
    </source>
</evidence>
<dbReference type="PROSITE" id="PS51192">
    <property type="entry name" value="HELICASE_ATP_BIND_1"/>
    <property type="match status" value="1"/>
</dbReference>
<dbReference type="SMART" id="SM00490">
    <property type="entry name" value="HELICc"/>
    <property type="match status" value="1"/>
</dbReference>
<dbReference type="EC" id="3.6.4.13" evidence="2"/>
<dbReference type="InterPro" id="IPR001650">
    <property type="entry name" value="Helicase_C-like"/>
</dbReference>
<dbReference type="Pfam" id="PF00270">
    <property type="entry name" value="DEAD"/>
    <property type="match status" value="1"/>
</dbReference>
<evidence type="ECO:0000256" key="7">
    <source>
        <dbReference type="PROSITE-ProRule" id="PRU00552"/>
    </source>
</evidence>
<dbReference type="FunFam" id="3.30.60.220:FF:000001">
    <property type="entry name" value="Probable ATP-dependent RNA helicase DDX59"/>
    <property type="match status" value="1"/>
</dbReference>
<reference evidence="12" key="1">
    <citation type="submission" date="2025-08" db="UniProtKB">
        <authorList>
            <consortium name="RefSeq"/>
        </authorList>
    </citation>
    <scope>IDENTIFICATION</scope>
</reference>
<feature type="domain" description="Helicase ATP-binding" evidence="8">
    <location>
        <begin position="235"/>
        <end position="367"/>
    </location>
</feature>
<evidence type="ECO:0000256" key="2">
    <source>
        <dbReference type="ARBA" id="ARBA00012552"/>
    </source>
</evidence>
<dbReference type="Pfam" id="PF00271">
    <property type="entry name" value="Helicase_C"/>
    <property type="match status" value="1"/>
</dbReference>
<dbReference type="InterPro" id="IPR027417">
    <property type="entry name" value="P-loop_NTPase"/>
</dbReference>
<feature type="short sequence motif" description="Q motif" evidence="7">
    <location>
        <begin position="204"/>
        <end position="232"/>
    </location>
</feature>